<organism evidence="1 2">
    <name type="scientific">Sphingomonas populi</name>
    <dbReference type="NCBI Taxonomy" id="2484750"/>
    <lineage>
        <taxon>Bacteria</taxon>
        <taxon>Pseudomonadati</taxon>
        <taxon>Pseudomonadota</taxon>
        <taxon>Alphaproteobacteria</taxon>
        <taxon>Sphingomonadales</taxon>
        <taxon>Sphingomonadaceae</taxon>
        <taxon>Sphingomonas</taxon>
    </lineage>
</organism>
<sequence>MTSKAGRHGIFAGVSLALFVASPAWSRETIGIFASWGAFSDPAPLRCYAIAQPVQSGGSSRWRPFASVADWPGQGARNQLHLRLSRARDPRARVTLSIGERRFELVAGDADAWAPDARADAAIVAAIRSGRSMSVETLAKSGGPFADVYALGGAATAIDAAALACVRR</sequence>
<dbReference type="Proteomes" id="UP000292085">
    <property type="component" value="Unassembled WGS sequence"/>
</dbReference>
<gene>
    <name evidence="1" type="ORF">EWE75_04605</name>
</gene>
<evidence type="ECO:0000313" key="2">
    <source>
        <dbReference type="Proteomes" id="UP000292085"/>
    </source>
</evidence>
<name>A0A4Q6XZ92_9SPHN</name>
<accession>A0A4Q6XZ92</accession>
<keyword evidence="2" id="KW-1185">Reference proteome</keyword>
<comment type="caution">
    <text evidence="1">The sequence shown here is derived from an EMBL/GenBank/DDBJ whole genome shotgun (WGS) entry which is preliminary data.</text>
</comment>
<reference evidence="1 2" key="1">
    <citation type="submission" date="2019-02" db="EMBL/GenBank/DDBJ databases">
        <authorList>
            <person name="Li Y."/>
        </authorList>
    </citation>
    <scope>NUCLEOTIDE SEQUENCE [LARGE SCALE GENOMIC DNA]</scope>
    <source>
        <strain evidence="1 2">3-7</strain>
    </source>
</reference>
<evidence type="ECO:0000313" key="1">
    <source>
        <dbReference type="EMBL" id="RZF65585.1"/>
    </source>
</evidence>
<protein>
    <recommendedName>
        <fullName evidence="3">Mlr4354 like protein</fullName>
    </recommendedName>
</protein>
<dbReference type="AlphaFoldDB" id="A0A4Q6XZ92"/>
<evidence type="ECO:0008006" key="3">
    <source>
        <dbReference type="Google" id="ProtNLM"/>
    </source>
</evidence>
<dbReference type="OrthoDB" id="7426653at2"/>
<proteinExistence type="predicted"/>
<dbReference type="EMBL" id="SGIS01000005">
    <property type="protein sequence ID" value="RZF65585.1"/>
    <property type="molecule type" value="Genomic_DNA"/>
</dbReference>
<dbReference type="RefSeq" id="WP_130155521.1">
    <property type="nucleotide sequence ID" value="NZ_SGIS01000005.1"/>
</dbReference>